<evidence type="ECO:0000256" key="2">
    <source>
        <dbReference type="ARBA" id="ARBA00008520"/>
    </source>
</evidence>
<dbReference type="GO" id="GO:0015888">
    <property type="term" value="P:thiamine transport"/>
    <property type="evidence" value="ECO:0007669"/>
    <property type="project" value="TreeGrafter"/>
</dbReference>
<dbReference type="CDD" id="cd13589">
    <property type="entry name" value="PBP2_polyamine_RpCGA009"/>
    <property type="match status" value="1"/>
</dbReference>
<dbReference type="PANTHER" id="PTHR30006:SF3">
    <property type="entry name" value="THIAMINE-BINDING PERIPLASMIC PROTEIN"/>
    <property type="match status" value="1"/>
</dbReference>
<dbReference type="GO" id="GO:0030288">
    <property type="term" value="C:outer membrane-bounded periplasmic space"/>
    <property type="evidence" value="ECO:0007669"/>
    <property type="project" value="TreeGrafter"/>
</dbReference>
<accession>A0A397Q6W2</accession>
<dbReference type="GO" id="GO:0030975">
    <property type="term" value="F:thiamine binding"/>
    <property type="evidence" value="ECO:0007669"/>
    <property type="project" value="TreeGrafter"/>
</dbReference>
<keyword evidence="8" id="KW-1185">Reference proteome</keyword>
<evidence type="ECO:0000256" key="3">
    <source>
        <dbReference type="ARBA" id="ARBA00022448"/>
    </source>
</evidence>
<dbReference type="PANTHER" id="PTHR30006">
    <property type="entry name" value="THIAMINE-BINDING PERIPLASMIC PROTEIN-RELATED"/>
    <property type="match status" value="1"/>
</dbReference>
<comment type="similarity">
    <text evidence="2">Belongs to the bacterial solute-binding protein 1 family.</text>
</comment>
<dbReference type="Gene3D" id="3.40.190.10">
    <property type="entry name" value="Periplasmic binding protein-like II"/>
    <property type="match status" value="2"/>
</dbReference>
<reference evidence="7 8" key="1">
    <citation type="submission" date="2018-08" db="EMBL/GenBank/DDBJ databases">
        <title>Genomic Encyclopedia of Archaeal and Bacterial Type Strains, Phase II (KMG-II): from individual species to whole genera.</title>
        <authorList>
            <person name="Goeker M."/>
        </authorList>
    </citation>
    <scope>NUCLEOTIDE SEQUENCE [LARGE SCALE GENOMIC DNA]</scope>
    <source>
        <strain evidence="7 8">DSM 5002</strain>
    </source>
</reference>
<evidence type="ECO:0000256" key="5">
    <source>
        <dbReference type="ARBA" id="ARBA00022764"/>
    </source>
</evidence>
<dbReference type="SUPFAM" id="SSF53850">
    <property type="entry name" value="Periplasmic binding protein-like II"/>
    <property type="match status" value="1"/>
</dbReference>
<name>A0A397Q6W2_9HYPH</name>
<evidence type="ECO:0000256" key="1">
    <source>
        <dbReference type="ARBA" id="ARBA00004418"/>
    </source>
</evidence>
<keyword evidence="5" id="KW-0574">Periplasm</keyword>
<evidence type="ECO:0000256" key="6">
    <source>
        <dbReference type="SAM" id="SignalP"/>
    </source>
</evidence>
<evidence type="ECO:0000256" key="4">
    <source>
        <dbReference type="ARBA" id="ARBA00022729"/>
    </source>
</evidence>
<feature type="chain" id="PRO_5017458762" evidence="6">
    <location>
        <begin position="29"/>
        <end position="388"/>
    </location>
</feature>
<keyword evidence="3" id="KW-0813">Transport</keyword>
<dbReference type="AlphaFoldDB" id="A0A397Q6W2"/>
<dbReference type="GO" id="GO:0030976">
    <property type="term" value="F:thiamine pyrophosphate binding"/>
    <property type="evidence" value="ECO:0007669"/>
    <property type="project" value="TreeGrafter"/>
</dbReference>
<organism evidence="7 8">
    <name type="scientific">Dichotomicrobium thermohalophilum</name>
    <dbReference type="NCBI Taxonomy" id="933063"/>
    <lineage>
        <taxon>Bacteria</taxon>
        <taxon>Pseudomonadati</taxon>
        <taxon>Pseudomonadota</taxon>
        <taxon>Alphaproteobacteria</taxon>
        <taxon>Hyphomicrobiales</taxon>
        <taxon>Hyphomicrobiaceae</taxon>
        <taxon>Dichotomicrobium</taxon>
    </lineage>
</organism>
<sequence>MTCAGKRMRRLSVLALLMVLFGGGPSAADEPRTLTVLTWGGAYEQSQRAAMFAPFTQATGIEIETVRYNGGIEALRDHLAQPGAPEWDVVDMIRADARAACAQGLLEPFDPDILADSPDGVAPEEDFIDGALGDCAIVQLVFATVIAYNDDAFPGEKPRTVADFFDTERFPGKRALRKAPVGMLEWALRSYGVPRSQLYDLLSTERGMRLAFRRLDSIRDDIIWWRGGAEPVEQLTSGHAAMATGFNGRFFHAQVIEGEPISIIWDGALLEYNSWAILKGTADKDIAEKFIRFATGAERLGDMANRISYGPARKSAQRRVGLHVTTGVPMRAHMPTTDRHMATAIRKDDRWYSQTEALRQRRFEAWLALGEKQSAKADQAKSEGPRND</sequence>
<evidence type="ECO:0000313" key="7">
    <source>
        <dbReference type="EMBL" id="RIA56822.1"/>
    </source>
</evidence>
<dbReference type="Proteomes" id="UP000266273">
    <property type="component" value="Unassembled WGS sequence"/>
</dbReference>
<gene>
    <name evidence="7" type="ORF">BXY53_1934</name>
</gene>
<proteinExistence type="inferred from homology"/>
<dbReference type="EMBL" id="QXDF01000001">
    <property type="protein sequence ID" value="RIA56822.1"/>
    <property type="molecule type" value="Genomic_DNA"/>
</dbReference>
<keyword evidence="4 6" id="KW-0732">Signal</keyword>
<dbReference type="Pfam" id="PF13416">
    <property type="entry name" value="SBP_bac_8"/>
    <property type="match status" value="1"/>
</dbReference>
<evidence type="ECO:0000313" key="8">
    <source>
        <dbReference type="Proteomes" id="UP000266273"/>
    </source>
</evidence>
<comment type="caution">
    <text evidence="7">The sequence shown here is derived from an EMBL/GenBank/DDBJ whole genome shotgun (WGS) entry which is preliminary data.</text>
</comment>
<protein>
    <submittedName>
        <fullName evidence="7">Putative spermidine/putrescine transport system substrate-binding protein</fullName>
    </submittedName>
</protein>
<comment type="subcellular location">
    <subcellularLocation>
        <location evidence="1">Periplasm</location>
    </subcellularLocation>
</comment>
<feature type="signal peptide" evidence="6">
    <location>
        <begin position="1"/>
        <end position="28"/>
    </location>
</feature>
<dbReference type="InterPro" id="IPR006059">
    <property type="entry name" value="SBP"/>
</dbReference>